<keyword evidence="2" id="KW-1185">Reference proteome</keyword>
<accession>A0ACB6ZHG1</accession>
<sequence>MKFSILCPSSSTICRAVLARSTSNSSHFCLESRISSVLATTPSSNTDRSSSRRAVMAKHVFSSRYLFTPLSQRKVFVRNIRGHVSQSSGYAACCHQCDSKRPLRSRHISSAQSCRRYLNQWVRSAGYILGAFASVPVTCLRGHGSPILSYQAVLRHRSIEKPQEGIPG</sequence>
<evidence type="ECO:0000313" key="1">
    <source>
        <dbReference type="EMBL" id="KAF9648851.1"/>
    </source>
</evidence>
<dbReference type="EMBL" id="MU118007">
    <property type="protein sequence ID" value="KAF9648851.1"/>
    <property type="molecule type" value="Genomic_DNA"/>
</dbReference>
<evidence type="ECO:0000313" key="2">
    <source>
        <dbReference type="Proteomes" id="UP000886501"/>
    </source>
</evidence>
<dbReference type="Proteomes" id="UP000886501">
    <property type="component" value="Unassembled WGS sequence"/>
</dbReference>
<proteinExistence type="predicted"/>
<gene>
    <name evidence="1" type="ORF">BDM02DRAFT_2062494</name>
</gene>
<reference evidence="1" key="2">
    <citation type="journal article" date="2020" name="Nat. Commun.">
        <title>Large-scale genome sequencing of mycorrhizal fungi provides insights into the early evolution of symbiotic traits.</title>
        <authorList>
            <person name="Miyauchi S."/>
            <person name="Kiss E."/>
            <person name="Kuo A."/>
            <person name="Drula E."/>
            <person name="Kohler A."/>
            <person name="Sanchez-Garcia M."/>
            <person name="Morin E."/>
            <person name="Andreopoulos B."/>
            <person name="Barry K.W."/>
            <person name="Bonito G."/>
            <person name="Buee M."/>
            <person name="Carver A."/>
            <person name="Chen C."/>
            <person name="Cichocki N."/>
            <person name="Clum A."/>
            <person name="Culley D."/>
            <person name="Crous P.W."/>
            <person name="Fauchery L."/>
            <person name="Girlanda M."/>
            <person name="Hayes R.D."/>
            <person name="Keri Z."/>
            <person name="LaButti K."/>
            <person name="Lipzen A."/>
            <person name="Lombard V."/>
            <person name="Magnuson J."/>
            <person name="Maillard F."/>
            <person name="Murat C."/>
            <person name="Nolan M."/>
            <person name="Ohm R.A."/>
            <person name="Pangilinan J."/>
            <person name="Pereira M.F."/>
            <person name="Perotto S."/>
            <person name="Peter M."/>
            <person name="Pfister S."/>
            <person name="Riley R."/>
            <person name="Sitrit Y."/>
            <person name="Stielow J.B."/>
            <person name="Szollosi G."/>
            <person name="Zifcakova L."/>
            <person name="Stursova M."/>
            <person name="Spatafora J.W."/>
            <person name="Tedersoo L."/>
            <person name="Vaario L.M."/>
            <person name="Yamada A."/>
            <person name="Yan M."/>
            <person name="Wang P."/>
            <person name="Xu J."/>
            <person name="Bruns T."/>
            <person name="Baldrian P."/>
            <person name="Vilgalys R."/>
            <person name="Dunand C."/>
            <person name="Henrissat B."/>
            <person name="Grigoriev I.V."/>
            <person name="Hibbett D."/>
            <person name="Nagy L.G."/>
            <person name="Martin F.M."/>
        </authorList>
    </citation>
    <scope>NUCLEOTIDE SEQUENCE</scope>
    <source>
        <strain evidence="1">P2</strain>
    </source>
</reference>
<organism evidence="1 2">
    <name type="scientific">Thelephora ganbajun</name>
    <name type="common">Ganba fungus</name>
    <dbReference type="NCBI Taxonomy" id="370292"/>
    <lineage>
        <taxon>Eukaryota</taxon>
        <taxon>Fungi</taxon>
        <taxon>Dikarya</taxon>
        <taxon>Basidiomycota</taxon>
        <taxon>Agaricomycotina</taxon>
        <taxon>Agaricomycetes</taxon>
        <taxon>Thelephorales</taxon>
        <taxon>Thelephoraceae</taxon>
        <taxon>Thelephora</taxon>
    </lineage>
</organism>
<comment type="caution">
    <text evidence="1">The sequence shown here is derived from an EMBL/GenBank/DDBJ whole genome shotgun (WGS) entry which is preliminary data.</text>
</comment>
<protein>
    <submittedName>
        <fullName evidence="1">Uncharacterized protein</fullName>
    </submittedName>
</protein>
<reference evidence="1" key="1">
    <citation type="submission" date="2019-10" db="EMBL/GenBank/DDBJ databases">
        <authorList>
            <consortium name="DOE Joint Genome Institute"/>
            <person name="Kuo A."/>
            <person name="Miyauchi S."/>
            <person name="Kiss E."/>
            <person name="Drula E."/>
            <person name="Kohler A."/>
            <person name="Sanchez-Garcia M."/>
            <person name="Andreopoulos B."/>
            <person name="Barry K.W."/>
            <person name="Bonito G."/>
            <person name="Buee M."/>
            <person name="Carver A."/>
            <person name="Chen C."/>
            <person name="Cichocki N."/>
            <person name="Clum A."/>
            <person name="Culley D."/>
            <person name="Crous P.W."/>
            <person name="Fauchery L."/>
            <person name="Girlanda M."/>
            <person name="Hayes R."/>
            <person name="Keri Z."/>
            <person name="Labutti K."/>
            <person name="Lipzen A."/>
            <person name="Lombard V."/>
            <person name="Magnuson J."/>
            <person name="Maillard F."/>
            <person name="Morin E."/>
            <person name="Murat C."/>
            <person name="Nolan M."/>
            <person name="Ohm R."/>
            <person name="Pangilinan J."/>
            <person name="Pereira M."/>
            <person name="Perotto S."/>
            <person name="Peter M."/>
            <person name="Riley R."/>
            <person name="Sitrit Y."/>
            <person name="Stielow B."/>
            <person name="Szollosi G."/>
            <person name="Zifcakova L."/>
            <person name="Stursova M."/>
            <person name="Spatafora J.W."/>
            <person name="Tedersoo L."/>
            <person name="Vaario L.-M."/>
            <person name="Yamada A."/>
            <person name="Yan M."/>
            <person name="Wang P."/>
            <person name="Xu J."/>
            <person name="Bruns T."/>
            <person name="Baldrian P."/>
            <person name="Vilgalys R."/>
            <person name="Henrissat B."/>
            <person name="Grigoriev I.V."/>
            <person name="Hibbett D."/>
            <person name="Nagy L.G."/>
            <person name="Martin F.M."/>
        </authorList>
    </citation>
    <scope>NUCLEOTIDE SEQUENCE</scope>
    <source>
        <strain evidence="1">P2</strain>
    </source>
</reference>
<name>A0ACB6ZHG1_THEGA</name>